<evidence type="ECO:0000256" key="7">
    <source>
        <dbReference type="ARBA" id="ARBA00022679"/>
    </source>
</evidence>
<comment type="catalytic activity">
    <reaction evidence="14 15">
        <text>2 cob(II)alamin + reduced [electron-transfer flavoprotein] + 2 ATP = 2 adenosylcob(III)alamin + 2 triphosphate + oxidized [electron-transfer flavoprotein] + 3 H(+)</text>
        <dbReference type="Rhea" id="RHEA:28671"/>
        <dbReference type="Rhea" id="RHEA-COMP:10685"/>
        <dbReference type="Rhea" id="RHEA-COMP:10686"/>
        <dbReference type="ChEBI" id="CHEBI:15378"/>
        <dbReference type="ChEBI" id="CHEBI:16304"/>
        <dbReference type="ChEBI" id="CHEBI:18036"/>
        <dbReference type="ChEBI" id="CHEBI:18408"/>
        <dbReference type="ChEBI" id="CHEBI:30616"/>
        <dbReference type="ChEBI" id="CHEBI:57692"/>
        <dbReference type="ChEBI" id="CHEBI:58307"/>
        <dbReference type="EC" id="2.5.1.17"/>
    </reaction>
</comment>
<sequence>MRIYTKYGDSGYTRIVSGKRLKKDDIRVESYGTIDELCSHIGLALTCVPKEWSMYNELLLVQQEVFDCGSDLAVPNFYRPFKLKSSSTENLEEWIDNYLKETPNIEHFIIPGGTKLAAQLHVVRTTARRAERRIVTLMSQESDINPAVLTYINRLSDYIFVISRVANLRQSGQEITYTNSPKIFRSKRGDTLHE</sequence>
<dbReference type="NCBIfam" id="TIGR00636">
    <property type="entry name" value="PduO_Nterm"/>
    <property type="match status" value="1"/>
</dbReference>
<dbReference type="OrthoDB" id="9778896at2"/>
<evidence type="ECO:0000256" key="4">
    <source>
        <dbReference type="ARBA" id="ARBA00012454"/>
    </source>
</evidence>
<dbReference type="InterPro" id="IPR036451">
    <property type="entry name" value="CblAdoTrfase-like_sf"/>
</dbReference>
<dbReference type="AlphaFoldDB" id="A0A430ACZ9"/>
<keyword evidence="6 15" id="KW-0169">Cobalamin biosynthesis</keyword>
<evidence type="ECO:0000256" key="9">
    <source>
        <dbReference type="ARBA" id="ARBA00022840"/>
    </source>
</evidence>
<evidence type="ECO:0000256" key="10">
    <source>
        <dbReference type="ARBA" id="ARBA00031529"/>
    </source>
</evidence>
<evidence type="ECO:0000256" key="2">
    <source>
        <dbReference type="ARBA" id="ARBA00007487"/>
    </source>
</evidence>
<reference evidence="17 18" key="1">
    <citation type="submission" date="2017-05" db="EMBL/GenBank/DDBJ databases">
        <title>Vagococcus spp. assemblies.</title>
        <authorList>
            <person name="Gulvik C.A."/>
        </authorList>
    </citation>
    <scope>NUCLEOTIDE SEQUENCE [LARGE SCALE GENOMIC DNA]</scope>
    <source>
        <strain evidence="17 18">CCUG 41755</strain>
    </source>
</reference>
<dbReference type="Pfam" id="PF01923">
    <property type="entry name" value="Cob_adeno_trans"/>
    <property type="match status" value="1"/>
</dbReference>
<evidence type="ECO:0000256" key="15">
    <source>
        <dbReference type="RuleBase" id="RU366026"/>
    </source>
</evidence>
<dbReference type="InterPro" id="IPR029499">
    <property type="entry name" value="PduO-typ"/>
</dbReference>
<dbReference type="PANTHER" id="PTHR12213">
    <property type="entry name" value="CORRINOID ADENOSYLTRANSFERASE"/>
    <property type="match status" value="1"/>
</dbReference>
<dbReference type="EMBL" id="NGJY01000001">
    <property type="protein sequence ID" value="RSU05090.1"/>
    <property type="molecule type" value="Genomic_DNA"/>
</dbReference>
<evidence type="ECO:0000256" key="8">
    <source>
        <dbReference type="ARBA" id="ARBA00022741"/>
    </source>
</evidence>
<comment type="catalytic activity">
    <reaction evidence="13 15">
        <text>2 cob(II)yrinate a,c diamide + reduced [electron-transfer flavoprotein] + 2 ATP = 2 adenosylcob(III)yrinate a,c-diamide + 2 triphosphate + oxidized [electron-transfer flavoprotein] + 3 H(+)</text>
        <dbReference type="Rhea" id="RHEA:11528"/>
        <dbReference type="Rhea" id="RHEA-COMP:10685"/>
        <dbReference type="Rhea" id="RHEA-COMP:10686"/>
        <dbReference type="ChEBI" id="CHEBI:15378"/>
        <dbReference type="ChEBI" id="CHEBI:18036"/>
        <dbReference type="ChEBI" id="CHEBI:30616"/>
        <dbReference type="ChEBI" id="CHEBI:57692"/>
        <dbReference type="ChEBI" id="CHEBI:58307"/>
        <dbReference type="ChEBI" id="CHEBI:58503"/>
        <dbReference type="ChEBI" id="CHEBI:58537"/>
        <dbReference type="EC" id="2.5.1.17"/>
    </reaction>
</comment>
<evidence type="ECO:0000256" key="1">
    <source>
        <dbReference type="ARBA" id="ARBA00005121"/>
    </source>
</evidence>
<evidence type="ECO:0000256" key="14">
    <source>
        <dbReference type="ARBA" id="ARBA00048692"/>
    </source>
</evidence>
<evidence type="ECO:0000256" key="3">
    <source>
        <dbReference type="ARBA" id="ARBA00011233"/>
    </source>
</evidence>
<dbReference type="Proteomes" id="UP000287101">
    <property type="component" value="Unassembled WGS sequence"/>
</dbReference>
<accession>A0A430ACZ9</accession>
<comment type="caution">
    <text evidence="17">The sequence shown here is derived from an EMBL/GenBank/DDBJ whole genome shotgun (WGS) entry which is preliminary data.</text>
</comment>
<protein>
    <recommendedName>
        <fullName evidence="5 15">Corrinoid adenosyltransferase</fullName>
        <ecNumber evidence="4 15">2.5.1.17</ecNumber>
    </recommendedName>
    <alternativeName>
        <fullName evidence="10 15">Cob(II)alamin adenosyltransferase</fullName>
    </alternativeName>
    <alternativeName>
        <fullName evidence="12 15">Cob(II)yrinic acid a,c-diamide adenosyltransferase</fullName>
    </alternativeName>
    <alternativeName>
        <fullName evidence="11 15">Cobinamide/cobalamin adenosyltransferase</fullName>
    </alternativeName>
</protein>
<keyword evidence="7 15" id="KW-0808">Transferase</keyword>
<keyword evidence="9 15" id="KW-0067">ATP-binding</keyword>
<dbReference type="UniPathway" id="UPA00148">
    <property type="reaction ID" value="UER00233"/>
</dbReference>
<evidence type="ECO:0000256" key="6">
    <source>
        <dbReference type="ARBA" id="ARBA00022573"/>
    </source>
</evidence>
<dbReference type="GO" id="GO:0005524">
    <property type="term" value="F:ATP binding"/>
    <property type="evidence" value="ECO:0007669"/>
    <property type="project" value="UniProtKB-UniRule"/>
</dbReference>
<comment type="subunit">
    <text evidence="3">Homotrimer.</text>
</comment>
<dbReference type="PANTHER" id="PTHR12213:SF0">
    <property type="entry name" value="CORRINOID ADENOSYLTRANSFERASE MMAB"/>
    <property type="match status" value="1"/>
</dbReference>
<dbReference type="RefSeq" id="WP_126830977.1">
    <property type="nucleotide sequence ID" value="NZ_CBCRYB010000003.1"/>
</dbReference>
<evidence type="ECO:0000256" key="12">
    <source>
        <dbReference type="ARBA" id="ARBA00033354"/>
    </source>
</evidence>
<dbReference type="GO" id="GO:0009236">
    <property type="term" value="P:cobalamin biosynthetic process"/>
    <property type="evidence" value="ECO:0007669"/>
    <property type="project" value="UniProtKB-UniRule"/>
</dbReference>
<evidence type="ECO:0000313" key="17">
    <source>
        <dbReference type="EMBL" id="RSU05090.1"/>
    </source>
</evidence>
<evidence type="ECO:0000256" key="13">
    <source>
        <dbReference type="ARBA" id="ARBA00048555"/>
    </source>
</evidence>
<keyword evidence="8 15" id="KW-0547">Nucleotide-binding</keyword>
<evidence type="ECO:0000259" key="16">
    <source>
        <dbReference type="Pfam" id="PF01923"/>
    </source>
</evidence>
<organism evidence="17 18">
    <name type="scientific">Vagococcus fessus</name>
    <dbReference type="NCBI Taxonomy" id="120370"/>
    <lineage>
        <taxon>Bacteria</taxon>
        <taxon>Bacillati</taxon>
        <taxon>Bacillota</taxon>
        <taxon>Bacilli</taxon>
        <taxon>Lactobacillales</taxon>
        <taxon>Enterococcaceae</taxon>
        <taxon>Vagococcus</taxon>
    </lineage>
</organism>
<evidence type="ECO:0000313" key="18">
    <source>
        <dbReference type="Proteomes" id="UP000287101"/>
    </source>
</evidence>
<dbReference type="Gene3D" id="1.20.1200.10">
    <property type="entry name" value="Cobalamin adenosyltransferase-like"/>
    <property type="match status" value="1"/>
</dbReference>
<comment type="similarity">
    <text evidence="2 15">Belongs to the Cob(I)alamin adenosyltransferase family.</text>
</comment>
<keyword evidence="18" id="KW-1185">Reference proteome</keyword>
<dbReference type="InterPro" id="IPR016030">
    <property type="entry name" value="CblAdoTrfase-like"/>
</dbReference>
<evidence type="ECO:0000256" key="5">
    <source>
        <dbReference type="ARBA" id="ARBA00020963"/>
    </source>
</evidence>
<dbReference type="SUPFAM" id="SSF89028">
    <property type="entry name" value="Cobalamin adenosyltransferase-like"/>
    <property type="match status" value="1"/>
</dbReference>
<dbReference type="EC" id="2.5.1.17" evidence="4 15"/>
<proteinExistence type="inferred from homology"/>
<comment type="pathway">
    <text evidence="1 15">Cofactor biosynthesis; adenosylcobalamin biosynthesis; adenosylcobalamin from cob(II)yrinate a,c-diamide: step 2/7.</text>
</comment>
<name>A0A430ACZ9_9ENTE</name>
<dbReference type="FunFam" id="1.20.1200.10:FF:000001">
    <property type="entry name" value="Cob(I)yrinic acid a,c-diamide adenosyltransferase"/>
    <property type="match status" value="1"/>
</dbReference>
<feature type="domain" description="Cobalamin adenosyltransferase-like" evidence="16">
    <location>
        <begin position="3"/>
        <end position="166"/>
    </location>
</feature>
<dbReference type="GO" id="GO:0008817">
    <property type="term" value="F:corrinoid adenosyltransferase activity"/>
    <property type="evidence" value="ECO:0007669"/>
    <property type="project" value="UniProtKB-UniRule"/>
</dbReference>
<gene>
    <name evidence="17" type="ORF">CBF31_03475</name>
</gene>
<evidence type="ECO:0000256" key="11">
    <source>
        <dbReference type="ARBA" id="ARBA00033334"/>
    </source>
</evidence>